<dbReference type="AlphaFoldDB" id="A0A3B7MGS7"/>
<dbReference type="KEGG" id="tsq:D3A95_01030"/>
<proteinExistence type="inferred from homology"/>
<feature type="domain" description="Mur ligase central" evidence="18">
    <location>
        <begin position="115"/>
        <end position="290"/>
    </location>
</feature>
<comment type="catalytic activity">
    <reaction evidence="13 14">
        <text>UDP-N-acetyl-alpha-D-muramate + L-alanine + ATP = UDP-N-acetyl-alpha-D-muramoyl-L-alanine + ADP + phosphate + H(+)</text>
        <dbReference type="Rhea" id="RHEA:23372"/>
        <dbReference type="ChEBI" id="CHEBI:15378"/>
        <dbReference type="ChEBI" id="CHEBI:30616"/>
        <dbReference type="ChEBI" id="CHEBI:43474"/>
        <dbReference type="ChEBI" id="CHEBI:57972"/>
        <dbReference type="ChEBI" id="CHEBI:70757"/>
        <dbReference type="ChEBI" id="CHEBI:83898"/>
        <dbReference type="ChEBI" id="CHEBI:456216"/>
        <dbReference type="EC" id="6.3.2.8"/>
    </reaction>
</comment>
<dbReference type="InterPro" id="IPR004101">
    <property type="entry name" value="Mur_ligase_C"/>
</dbReference>
<comment type="pathway">
    <text evidence="2 14">Cell wall biogenesis; peptidoglycan biosynthesis.</text>
</comment>
<keyword evidence="15" id="KW-1133">Transmembrane helix</keyword>
<dbReference type="NCBIfam" id="TIGR01082">
    <property type="entry name" value="murC"/>
    <property type="match status" value="1"/>
</dbReference>
<evidence type="ECO:0000256" key="10">
    <source>
        <dbReference type="ARBA" id="ARBA00022984"/>
    </source>
</evidence>
<dbReference type="Gene3D" id="3.90.190.20">
    <property type="entry name" value="Mur ligase, C-terminal domain"/>
    <property type="match status" value="1"/>
</dbReference>
<keyword evidence="7 14" id="KW-0547">Nucleotide-binding</keyword>
<evidence type="ECO:0000313" key="19">
    <source>
        <dbReference type="EMBL" id="AXY68664.2"/>
    </source>
</evidence>
<feature type="binding site" evidence="14">
    <location>
        <begin position="117"/>
        <end position="123"/>
    </location>
    <ligand>
        <name>ATP</name>
        <dbReference type="ChEBI" id="CHEBI:30616"/>
    </ligand>
</feature>
<keyword evidence="5 14" id="KW-0436">Ligase</keyword>
<evidence type="ECO:0000256" key="9">
    <source>
        <dbReference type="ARBA" id="ARBA00022960"/>
    </source>
</evidence>
<gene>
    <name evidence="14" type="primary">murC</name>
    <name evidence="19" type="ORF">D3A95_01030</name>
</gene>
<dbReference type="GO" id="GO:0008360">
    <property type="term" value="P:regulation of cell shape"/>
    <property type="evidence" value="ECO:0007669"/>
    <property type="project" value="UniProtKB-KW"/>
</dbReference>
<dbReference type="GO" id="GO:0008763">
    <property type="term" value="F:UDP-N-acetylmuramate-L-alanine ligase activity"/>
    <property type="evidence" value="ECO:0007669"/>
    <property type="project" value="UniProtKB-UniRule"/>
</dbReference>
<evidence type="ECO:0000256" key="4">
    <source>
        <dbReference type="ARBA" id="ARBA00022490"/>
    </source>
</evidence>
<comment type="similarity">
    <text evidence="14">Belongs to the MurCDEF family.</text>
</comment>
<evidence type="ECO:0000256" key="5">
    <source>
        <dbReference type="ARBA" id="ARBA00022598"/>
    </source>
</evidence>
<dbReference type="RefSeq" id="WP_181496821.1">
    <property type="nucleotide sequence ID" value="NZ_CP032152.1"/>
</dbReference>
<keyword evidence="6 14" id="KW-0132">Cell division</keyword>
<keyword evidence="12 14" id="KW-0961">Cell wall biogenesis/degradation</keyword>
<dbReference type="InterPro" id="IPR036565">
    <property type="entry name" value="Mur-like_cat_sf"/>
</dbReference>
<evidence type="ECO:0000259" key="18">
    <source>
        <dbReference type="Pfam" id="PF08245"/>
    </source>
</evidence>
<dbReference type="SUPFAM" id="SSF51984">
    <property type="entry name" value="MurCD N-terminal domain"/>
    <property type="match status" value="1"/>
</dbReference>
<dbReference type="EC" id="6.3.2.8" evidence="3 14"/>
<comment type="function">
    <text evidence="14">Cell wall formation.</text>
</comment>
<dbReference type="UniPathway" id="UPA00219"/>
<dbReference type="InterPro" id="IPR013221">
    <property type="entry name" value="Mur_ligase_cen"/>
</dbReference>
<evidence type="ECO:0000256" key="13">
    <source>
        <dbReference type="ARBA" id="ARBA00047833"/>
    </source>
</evidence>
<dbReference type="GO" id="GO:0009252">
    <property type="term" value="P:peptidoglycan biosynthetic process"/>
    <property type="evidence" value="ECO:0007669"/>
    <property type="project" value="UniProtKB-UniRule"/>
</dbReference>
<evidence type="ECO:0000256" key="12">
    <source>
        <dbReference type="ARBA" id="ARBA00023316"/>
    </source>
</evidence>
<protein>
    <recommendedName>
        <fullName evidence="3 14">UDP-N-acetylmuramate--L-alanine ligase</fullName>
        <ecNumber evidence="3 14">6.3.2.8</ecNumber>
    </recommendedName>
    <alternativeName>
        <fullName evidence="14">UDP-N-acetylmuramoyl-L-alanine synthetase</fullName>
    </alternativeName>
</protein>
<evidence type="ECO:0000256" key="15">
    <source>
        <dbReference type="SAM" id="Phobius"/>
    </source>
</evidence>
<evidence type="ECO:0000256" key="1">
    <source>
        <dbReference type="ARBA" id="ARBA00004496"/>
    </source>
</evidence>
<dbReference type="EMBL" id="CP032152">
    <property type="protein sequence ID" value="AXY68664.2"/>
    <property type="molecule type" value="Genomic_DNA"/>
</dbReference>
<keyword evidence="20" id="KW-1185">Reference proteome</keyword>
<evidence type="ECO:0000256" key="7">
    <source>
        <dbReference type="ARBA" id="ARBA00022741"/>
    </source>
</evidence>
<evidence type="ECO:0000256" key="2">
    <source>
        <dbReference type="ARBA" id="ARBA00004752"/>
    </source>
</evidence>
<keyword evidence="15" id="KW-0812">Transmembrane</keyword>
<dbReference type="GO" id="GO:0005737">
    <property type="term" value="C:cytoplasm"/>
    <property type="evidence" value="ECO:0007669"/>
    <property type="project" value="UniProtKB-SubCell"/>
</dbReference>
<organism evidence="19 20">
    <name type="scientific">Thermosynechococcus sichuanensis E542</name>
    <dbReference type="NCBI Taxonomy" id="2016101"/>
    <lineage>
        <taxon>Bacteria</taxon>
        <taxon>Bacillati</taxon>
        <taxon>Cyanobacteriota</taxon>
        <taxon>Cyanophyceae</taxon>
        <taxon>Acaryochloridales</taxon>
        <taxon>Thermosynechococcaceae</taxon>
        <taxon>Thermosynechococcus</taxon>
        <taxon>Thermosynechococcus sichuanensis</taxon>
    </lineage>
</organism>
<keyword evidence="9 14" id="KW-0133">Cell shape</keyword>
<dbReference type="Pfam" id="PF08245">
    <property type="entry name" value="Mur_ligase_M"/>
    <property type="match status" value="1"/>
</dbReference>
<evidence type="ECO:0000256" key="11">
    <source>
        <dbReference type="ARBA" id="ARBA00023306"/>
    </source>
</evidence>
<comment type="subcellular location">
    <subcellularLocation>
        <location evidence="1 14">Cytoplasm</location>
    </subcellularLocation>
</comment>
<dbReference type="HAMAP" id="MF_00046">
    <property type="entry name" value="MurC"/>
    <property type="match status" value="1"/>
</dbReference>
<dbReference type="GO" id="GO:0005524">
    <property type="term" value="F:ATP binding"/>
    <property type="evidence" value="ECO:0007669"/>
    <property type="project" value="UniProtKB-UniRule"/>
</dbReference>
<dbReference type="SUPFAM" id="SSF53623">
    <property type="entry name" value="MurD-like peptide ligases, catalytic domain"/>
    <property type="match status" value="1"/>
</dbReference>
<dbReference type="PANTHER" id="PTHR43445:SF3">
    <property type="entry name" value="UDP-N-ACETYLMURAMATE--L-ALANINE LIGASE"/>
    <property type="match status" value="1"/>
</dbReference>
<dbReference type="InterPro" id="IPR036615">
    <property type="entry name" value="Mur_ligase_C_dom_sf"/>
</dbReference>
<dbReference type="InterPro" id="IPR005758">
    <property type="entry name" value="UDP-N-AcMur_Ala_ligase_MurC"/>
</dbReference>
<evidence type="ECO:0000259" key="16">
    <source>
        <dbReference type="Pfam" id="PF01225"/>
    </source>
</evidence>
<dbReference type="Pfam" id="PF02875">
    <property type="entry name" value="Mur_ligase_C"/>
    <property type="match status" value="1"/>
</dbReference>
<dbReference type="Gene3D" id="3.40.1190.10">
    <property type="entry name" value="Mur-like, catalytic domain"/>
    <property type="match status" value="1"/>
</dbReference>
<keyword evidence="10 14" id="KW-0573">Peptidoglycan synthesis</keyword>
<dbReference type="SUPFAM" id="SSF53244">
    <property type="entry name" value="MurD-like peptide ligases, peptide-binding domain"/>
    <property type="match status" value="1"/>
</dbReference>
<evidence type="ECO:0000256" key="14">
    <source>
        <dbReference type="HAMAP-Rule" id="MF_00046"/>
    </source>
</evidence>
<evidence type="ECO:0000256" key="6">
    <source>
        <dbReference type="ARBA" id="ARBA00022618"/>
    </source>
</evidence>
<dbReference type="PANTHER" id="PTHR43445">
    <property type="entry name" value="UDP-N-ACETYLMURAMATE--L-ALANINE LIGASE-RELATED"/>
    <property type="match status" value="1"/>
</dbReference>
<feature type="domain" description="Mur ligase C-terminal" evidence="17">
    <location>
        <begin position="313"/>
        <end position="447"/>
    </location>
</feature>
<dbReference type="GO" id="GO:0051301">
    <property type="term" value="P:cell division"/>
    <property type="evidence" value="ECO:0007669"/>
    <property type="project" value="UniProtKB-KW"/>
</dbReference>
<evidence type="ECO:0000256" key="8">
    <source>
        <dbReference type="ARBA" id="ARBA00022840"/>
    </source>
</evidence>
<name>A0A3B7MGS7_9CYAN</name>
<feature type="transmembrane region" description="Helical" evidence="15">
    <location>
        <begin position="7"/>
        <end position="26"/>
    </location>
</feature>
<keyword evidence="8 14" id="KW-0067">ATP-binding</keyword>
<evidence type="ECO:0000256" key="3">
    <source>
        <dbReference type="ARBA" id="ARBA00012211"/>
    </source>
</evidence>
<evidence type="ECO:0000259" key="17">
    <source>
        <dbReference type="Pfam" id="PF02875"/>
    </source>
</evidence>
<dbReference type="Pfam" id="PF01225">
    <property type="entry name" value="Mur_ligase"/>
    <property type="match status" value="1"/>
</dbReference>
<reference evidence="20" key="1">
    <citation type="submission" date="2018-09" db="EMBL/GenBank/DDBJ databases">
        <title>Complete genome sequence of thermophilic cyanobacteria strain Thermosynechococcus elongatus PKUAC-SCTE542.</title>
        <authorList>
            <person name="Liang Y."/>
            <person name="Tang J."/>
            <person name="Daroch M."/>
        </authorList>
    </citation>
    <scope>NUCLEOTIDE SEQUENCE [LARGE SCALE GENOMIC DNA]</scope>
    <source>
        <strain evidence="20">E542</strain>
    </source>
</reference>
<keyword evidence="15" id="KW-0472">Membrane</keyword>
<dbReference type="GO" id="GO:0071555">
    <property type="term" value="P:cell wall organization"/>
    <property type="evidence" value="ECO:0007669"/>
    <property type="project" value="UniProtKB-KW"/>
</dbReference>
<keyword evidence="11 14" id="KW-0131">Cell cycle</keyword>
<feature type="domain" description="Mur ligase N-terminal catalytic" evidence="16">
    <location>
        <begin position="8"/>
        <end position="109"/>
    </location>
</feature>
<dbReference type="InterPro" id="IPR000713">
    <property type="entry name" value="Mur_ligase_N"/>
</dbReference>
<accession>A0A3B7MGS7</accession>
<sequence>MEFSERPFHFIGIGGIGMSALAYILAKQGFRVSGSDLRPNRLTEQLAELGVQIFIGQRAANLETYPFAPLPQVICSTAIRSDNPEYQAAQRLGCPIFHRSDVLAALMHRSQSIAVAGTHGKTTTSSMIAYLLLQAGLDPTIIVGGEVAAWQGNARVGQSPYLVAEADESDGSLRKFHPHIGVITNIELDHPDHYHSLEEVVATFQQFADQAEIVIACADCPNIRDRLHHPRLLTYSLQRQAAVDYCVDHIQYTSEGTTARVWERGTSLGILQLNVLGAHNLQNALAVIAVGRYLGIDFATIAAALLEFRGARRRFEERGQVNGIRFIDDYAHHPSEITATLAAARLQVGTQAPWRRVVAVFQPHRYSRTQAFLEAFGQCFTAADHVILTDIYSAGEPNPGTISGADVATCARQYHTSVDYCPTLEAVQTRLTHLLQPGDLVIFLGAGNLNQLIPSVMADQEQLSVSSLTEAIAL</sequence>
<keyword evidence="4 14" id="KW-0963">Cytoplasm</keyword>
<dbReference type="Proteomes" id="UP000261812">
    <property type="component" value="Chromosome"/>
</dbReference>
<dbReference type="InterPro" id="IPR050061">
    <property type="entry name" value="MurCDEF_pg_biosynth"/>
</dbReference>
<dbReference type="Gene3D" id="3.40.50.720">
    <property type="entry name" value="NAD(P)-binding Rossmann-like Domain"/>
    <property type="match status" value="1"/>
</dbReference>
<evidence type="ECO:0000313" key="20">
    <source>
        <dbReference type="Proteomes" id="UP000261812"/>
    </source>
</evidence>